<dbReference type="InterPro" id="IPR045173">
    <property type="entry name" value="Cdt1"/>
</dbReference>
<comment type="caution">
    <text evidence="5">The sequence shown here is derived from an EMBL/GenBank/DDBJ whole genome shotgun (WGS) entry which is preliminary data.</text>
</comment>
<evidence type="ECO:0000256" key="3">
    <source>
        <dbReference type="SAM" id="MobiDB-lite"/>
    </source>
</evidence>
<proteinExistence type="inferred from homology"/>
<dbReference type="CDD" id="cd08674">
    <property type="entry name" value="Cdt1_m"/>
    <property type="match status" value="1"/>
</dbReference>
<dbReference type="AlphaFoldDB" id="S8CWV3"/>
<dbReference type="CDD" id="cd08767">
    <property type="entry name" value="Cdt1_c"/>
    <property type="match status" value="1"/>
</dbReference>
<dbReference type="InterPro" id="IPR038090">
    <property type="entry name" value="Cdt1_C_WH_dom_sf"/>
</dbReference>
<evidence type="ECO:0000313" key="6">
    <source>
        <dbReference type="Proteomes" id="UP000015453"/>
    </source>
</evidence>
<dbReference type="OrthoDB" id="341730at2759"/>
<dbReference type="Gene3D" id="1.10.10.1420">
    <property type="entry name" value="DNA replication factor Cdt1, C-terminal WH domain"/>
    <property type="match status" value="1"/>
</dbReference>
<dbReference type="InterPro" id="IPR036390">
    <property type="entry name" value="WH_DNA-bd_sf"/>
</dbReference>
<dbReference type="GO" id="GO:0000076">
    <property type="term" value="P:DNA replication checkpoint signaling"/>
    <property type="evidence" value="ECO:0007669"/>
    <property type="project" value="TreeGrafter"/>
</dbReference>
<feature type="compositionally biased region" description="Basic residues" evidence="3">
    <location>
        <begin position="380"/>
        <end position="389"/>
    </location>
</feature>
<dbReference type="Pfam" id="PF16679">
    <property type="entry name" value="CDT1_C"/>
    <property type="match status" value="1"/>
</dbReference>
<reference evidence="5 6" key="1">
    <citation type="journal article" date="2013" name="BMC Genomics">
        <title>The miniature genome of a carnivorous plant Genlisea aurea contains a low number of genes and short non-coding sequences.</title>
        <authorList>
            <person name="Leushkin E.V."/>
            <person name="Sutormin R.A."/>
            <person name="Nabieva E.R."/>
            <person name="Penin A.A."/>
            <person name="Kondrashov A.S."/>
            <person name="Logacheva M.D."/>
        </authorList>
    </citation>
    <scope>NUCLEOTIDE SEQUENCE [LARGE SCALE GENOMIC DNA]</scope>
</reference>
<dbReference type="EMBL" id="AUSU01001310">
    <property type="protein sequence ID" value="EPS71325.1"/>
    <property type="molecule type" value="Genomic_DNA"/>
</dbReference>
<dbReference type="SUPFAM" id="SSF46785">
    <property type="entry name" value="Winged helix' DNA-binding domain"/>
    <property type="match status" value="1"/>
</dbReference>
<dbReference type="GO" id="GO:0003677">
    <property type="term" value="F:DNA binding"/>
    <property type="evidence" value="ECO:0007669"/>
    <property type="project" value="InterPro"/>
</dbReference>
<feature type="domain" description="CDT1 Geminin-binding" evidence="4">
    <location>
        <begin position="122"/>
        <end position="254"/>
    </location>
</feature>
<dbReference type="SMART" id="SM01075">
    <property type="entry name" value="CDT1"/>
    <property type="match status" value="1"/>
</dbReference>
<keyword evidence="2" id="KW-0131">Cell cycle</keyword>
<dbReference type="GO" id="GO:0005634">
    <property type="term" value="C:nucleus"/>
    <property type="evidence" value="ECO:0007669"/>
    <property type="project" value="TreeGrafter"/>
</dbReference>
<feature type="compositionally biased region" description="Basic and acidic residues" evidence="3">
    <location>
        <begin position="390"/>
        <end position="401"/>
    </location>
</feature>
<evidence type="ECO:0000256" key="2">
    <source>
        <dbReference type="ARBA" id="ARBA00023306"/>
    </source>
</evidence>
<dbReference type="GO" id="GO:0071163">
    <property type="term" value="P:DNA replication preinitiation complex assembly"/>
    <property type="evidence" value="ECO:0007669"/>
    <property type="project" value="InterPro"/>
</dbReference>
<sequence>MEKSEVGKSIIDGFIDRSKVGILLRDDVEKISDRGNVESKKVSSNSVSDANLLSVKTPGKTSDTPRHIQRRRAALSIKDIKKEALRLKDKECKRIPAKTRSELGSEKDLHILIRQKKKPHAIPEKYEFLESFFNTLDSSIRLLHLRKYSTTFTNISSQIEKLTDQRFTFSHLAQLKFIMPEAIVVEKILQLDERTRCMKPELRIRLNVEAIEMTDDSVAATKNMFLRKLFRSRLLEFIKSHPEGDEVPEADLPAPFCRSKQNEGRNPVESNAASPQNSVQLGGPSHLSSSFRRRFSQRGSNASPEMKISSGSRPSAVNTLEVSAESAAEQKHKDQSSVLNTPEMASTPKLSLTTPDLHPPPRRCITSSPDDESFRSPSKLCRRPPPNRHLRFDTPVKVKGEEEVDRTTMTSPSPSSSKDDILGLLPDSLLRSIREKERIASNEEDPAVSRAKRRKQVMAGLPKTFDMIRFLFQSTGRSVMTREKVIHEIVSSRIDVVDRREVEEQLRYLRELAPEWIYEKIISSTGDCGQNGKPGGSEK</sequence>
<protein>
    <recommendedName>
        <fullName evidence="4">CDT1 Geminin-binding domain-containing protein</fullName>
    </recommendedName>
</protein>
<accession>S8CWV3</accession>
<dbReference type="GO" id="GO:0030174">
    <property type="term" value="P:regulation of DNA-templated DNA replication initiation"/>
    <property type="evidence" value="ECO:0007669"/>
    <property type="project" value="InterPro"/>
</dbReference>
<dbReference type="Pfam" id="PF08839">
    <property type="entry name" value="CDT1"/>
    <property type="match status" value="1"/>
</dbReference>
<keyword evidence="6" id="KW-1185">Reference proteome</keyword>
<evidence type="ECO:0000256" key="1">
    <source>
        <dbReference type="ARBA" id="ARBA00008356"/>
    </source>
</evidence>
<gene>
    <name evidence="5" type="ORF">M569_03435</name>
</gene>
<dbReference type="PANTHER" id="PTHR28637:SF1">
    <property type="entry name" value="DNA REPLICATION FACTOR CDT1"/>
    <property type="match status" value="1"/>
</dbReference>
<comment type="similarity">
    <text evidence="1">Belongs to the Cdt1 family.</text>
</comment>
<name>S8CWV3_9LAMI</name>
<dbReference type="InterPro" id="IPR032054">
    <property type="entry name" value="Cdt1_C"/>
</dbReference>
<dbReference type="GO" id="GO:0000278">
    <property type="term" value="P:mitotic cell cycle"/>
    <property type="evidence" value="ECO:0007669"/>
    <property type="project" value="TreeGrafter"/>
</dbReference>
<feature type="compositionally biased region" description="Polar residues" evidence="3">
    <location>
        <begin position="299"/>
        <end position="321"/>
    </location>
</feature>
<organism evidence="5 6">
    <name type="scientific">Genlisea aurea</name>
    <dbReference type="NCBI Taxonomy" id="192259"/>
    <lineage>
        <taxon>Eukaryota</taxon>
        <taxon>Viridiplantae</taxon>
        <taxon>Streptophyta</taxon>
        <taxon>Embryophyta</taxon>
        <taxon>Tracheophyta</taxon>
        <taxon>Spermatophyta</taxon>
        <taxon>Magnoliopsida</taxon>
        <taxon>eudicotyledons</taxon>
        <taxon>Gunneridae</taxon>
        <taxon>Pentapetalae</taxon>
        <taxon>asterids</taxon>
        <taxon>lamiids</taxon>
        <taxon>Lamiales</taxon>
        <taxon>Lentibulariaceae</taxon>
        <taxon>Genlisea</taxon>
    </lineage>
</organism>
<evidence type="ECO:0000259" key="4">
    <source>
        <dbReference type="SMART" id="SM01075"/>
    </source>
</evidence>
<feature type="compositionally biased region" description="Polar residues" evidence="3">
    <location>
        <begin position="268"/>
        <end position="280"/>
    </location>
</feature>
<dbReference type="PANTHER" id="PTHR28637">
    <property type="entry name" value="DNA REPLICATION FACTOR CDT1"/>
    <property type="match status" value="1"/>
</dbReference>
<feature type="region of interest" description="Disordered" evidence="3">
    <location>
        <begin position="243"/>
        <end position="422"/>
    </location>
</feature>
<dbReference type="GO" id="GO:0070182">
    <property type="term" value="F:DNA polymerase binding"/>
    <property type="evidence" value="ECO:0007669"/>
    <property type="project" value="TreeGrafter"/>
</dbReference>
<dbReference type="InterPro" id="IPR014939">
    <property type="entry name" value="CDT1_Gemini-bd-like"/>
</dbReference>
<dbReference type="Proteomes" id="UP000015453">
    <property type="component" value="Unassembled WGS sequence"/>
</dbReference>
<evidence type="ECO:0000313" key="5">
    <source>
        <dbReference type="EMBL" id="EPS71325.1"/>
    </source>
</evidence>
<feature type="compositionally biased region" description="Polar residues" evidence="3">
    <location>
        <begin position="336"/>
        <end position="354"/>
    </location>
</feature>